<dbReference type="EMBL" id="JAUSUZ010000001">
    <property type="protein sequence ID" value="MDQ0370344.1"/>
    <property type="molecule type" value="Genomic_DNA"/>
</dbReference>
<gene>
    <name evidence="2" type="ORF">J2S42_007013</name>
</gene>
<feature type="transmembrane region" description="Helical" evidence="1">
    <location>
        <begin position="106"/>
        <end position="123"/>
    </location>
</feature>
<keyword evidence="1" id="KW-1133">Transmembrane helix</keyword>
<sequence>MSYGYAQPYQYPAYPAAPVRAVRRSAPPGVHVLAFLHYLSGLVQLAGVALILWVAPADLFAGDAQFVDPARLTAVSYVVAGVLAVSALISFVIGRTLQRGRQWARVLMIILSLAGVAGVAVTVASTGELSQAAGLAGPALYLLLLNTRAARSWFRAHTW</sequence>
<feature type="transmembrane region" description="Helical" evidence="1">
    <location>
        <begin position="30"/>
        <end position="54"/>
    </location>
</feature>
<name>A0AAE3W6D4_9ACTN</name>
<keyword evidence="1" id="KW-0812">Transmembrane</keyword>
<protein>
    <submittedName>
        <fullName evidence="2">Uncharacterized protein</fullName>
    </submittedName>
</protein>
<keyword evidence="1" id="KW-0472">Membrane</keyword>
<dbReference type="Proteomes" id="UP001240236">
    <property type="component" value="Unassembled WGS sequence"/>
</dbReference>
<feature type="transmembrane region" description="Helical" evidence="1">
    <location>
        <begin position="74"/>
        <end position="94"/>
    </location>
</feature>
<proteinExistence type="predicted"/>
<evidence type="ECO:0000256" key="1">
    <source>
        <dbReference type="SAM" id="Phobius"/>
    </source>
</evidence>
<reference evidence="2 3" key="1">
    <citation type="submission" date="2023-07" db="EMBL/GenBank/DDBJ databases">
        <title>Sequencing the genomes of 1000 actinobacteria strains.</title>
        <authorList>
            <person name="Klenk H.-P."/>
        </authorList>
    </citation>
    <scope>NUCLEOTIDE SEQUENCE [LARGE SCALE GENOMIC DNA]</scope>
    <source>
        <strain evidence="2 3">DSM 44709</strain>
    </source>
</reference>
<accession>A0AAE3W6D4</accession>
<evidence type="ECO:0000313" key="2">
    <source>
        <dbReference type="EMBL" id="MDQ0370344.1"/>
    </source>
</evidence>
<comment type="caution">
    <text evidence="2">The sequence shown here is derived from an EMBL/GenBank/DDBJ whole genome shotgun (WGS) entry which is preliminary data.</text>
</comment>
<organism evidence="2 3">
    <name type="scientific">Catenuloplanes indicus</name>
    <dbReference type="NCBI Taxonomy" id="137267"/>
    <lineage>
        <taxon>Bacteria</taxon>
        <taxon>Bacillati</taxon>
        <taxon>Actinomycetota</taxon>
        <taxon>Actinomycetes</taxon>
        <taxon>Micromonosporales</taxon>
        <taxon>Micromonosporaceae</taxon>
        <taxon>Catenuloplanes</taxon>
    </lineage>
</organism>
<evidence type="ECO:0000313" key="3">
    <source>
        <dbReference type="Proteomes" id="UP001240236"/>
    </source>
</evidence>
<feature type="transmembrane region" description="Helical" evidence="1">
    <location>
        <begin position="129"/>
        <end position="145"/>
    </location>
</feature>
<dbReference type="RefSeq" id="WP_307246236.1">
    <property type="nucleotide sequence ID" value="NZ_JAUSUZ010000001.1"/>
</dbReference>
<dbReference type="AlphaFoldDB" id="A0AAE3W6D4"/>
<keyword evidence="3" id="KW-1185">Reference proteome</keyword>